<dbReference type="GO" id="GO:0017056">
    <property type="term" value="F:structural constituent of nuclear pore"/>
    <property type="evidence" value="ECO:0007669"/>
    <property type="project" value="TreeGrafter"/>
</dbReference>
<dbReference type="GO" id="GO:0044611">
    <property type="term" value="C:nuclear pore inner ring"/>
    <property type="evidence" value="ECO:0007669"/>
    <property type="project" value="TreeGrafter"/>
</dbReference>
<dbReference type="InParanoid" id="A0A1E1K8G2"/>
<keyword evidence="3" id="KW-0813">Transport</keyword>
<gene>
    <name evidence="5" type="ORF">RCO7_10134</name>
</gene>
<dbReference type="FunCoup" id="A0A1E1K8G2">
    <property type="interactions" value="150"/>
</dbReference>
<accession>A0A1E1K8G2</accession>
<organism evidence="5 6">
    <name type="scientific">Rhynchosporium graminicola</name>
    <dbReference type="NCBI Taxonomy" id="2792576"/>
    <lineage>
        <taxon>Eukaryota</taxon>
        <taxon>Fungi</taxon>
        <taxon>Dikarya</taxon>
        <taxon>Ascomycota</taxon>
        <taxon>Pezizomycotina</taxon>
        <taxon>Leotiomycetes</taxon>
        <taxon>Helotiales</taxon>
        <taxon>Ploettnerulaceae</taxon>
        <taxon>Rhynchosporium</taxon>
    </lineage>
</organism>
<dbReference type="PANTHER" id="PTHR31344">
    <property type="entry name" value="NUCLEAR PORE COMPLEX PROTEIN NUP205"/>
    <property type="match status" value="1"/>
</dbReference>
<comment type="subcellular location">
    <subcellularLocation>
        <location evidence="1">Nucleus</location>
    </subcellularLocation>
</comment>
<keyword evidence="4" id="KW-0539">Nucleus</keyword>
<dbReference type="EMBL" id="FJUW01000008">
    <property type="protein sequence ID" value="CZS94378.1"/>
    <property type="molecule type" value="Genomic_DNA"/>
</dbReference>
<sequence>MADLNSLETLQSLYADLLALSESRLSSIERLGAQLDAHIRDFKNLLDKKPRSDQSRHILANGKLDISGDEYTINEDFQQGTLQVANELNLDELEAARIFLDVQDETDSSGRSAITNSIIRFHQRRKTVLDCLLLIIQQSAEEDQDEALREDLQAIVAQIVQPENGSARYTQRCLSSMGDIKVGLQGLTDSLNRASLLGQAQQVEAVEAIEYQRVSLIKQHESLGVIVVYLIKENHSVEAELDLLLGVLRRADKYDNLLLHYLPALSAFITRFGGSEPGRDMPDARALHNRIFARVDDSNTWALAYVHASVKVIWLAEYSGWYVEHSDGSIPDRQLADESAQRSTQFSEALKDGAFDFILSISADVKAVEWQDPARHGLRQWLQRKVPVILTDTVPFSPDFQKVLMEQLEGFIESFITNLPDVVRKLRTEEDEQRQSSKEHEHDLDLEKFIVIISYVFEGRSKAAYDGFWDVPDGALLGFVHWASKRASTPLVSAFCEMLQAIAEDEDCATAAHQFLLDEGAQASGKMRRTASLTWNQIFKELTFFSSKIRDRPAIPQPQNFRSGKPHSDIAEAEPESAMMLESYLRLITRLCSESEAARNFLAQHPTFHITDLLFQLASSAIQPRLRACAFTTLQSLLSNRTREAGEYLWAALDVWISGGYSSGASAPKNASVTTSAASMASILRGLASGFEEPNAFVRLLYSLVLPYRDEAAFHDALPFPETLGISTRQPGIDPYVDFAMGQIFATQPQELHEVVQVRLLQLTCLDFIATCLDTFNEDLVIFASQTNVSVDAAIQASSLQNYMLLHPFSRVMEWMFNEKVMAAVFAAVHQDPADVACAAPDSPLVLCLLRGIHVITTILNLQPTYLDIIRPLMKSQPNYRRVPVANAAFSCFEDGVLNHLTIFPDLGRYCGTGHAELVIASLKLLEKLSASSKLSFAPNTGFGRGSDRNRALAALDDDAEIISNILLLEMEEDIDINQGPDSSAYIIQIQILEFLNSCLRAASGQPTIAHLLLGFQCGPGGLSVESDGLFNRGVSLFHTILNLVLQSPVGDESGPSSWLVALSLKGMHILKELWTSPISAKLVMSEMRANDAGFLMFVREGVIDPNFTWDGIFLSDPTFSSTSSATCFSSYLYRRALMLQYISAELRQVVRSHSPSLRERIFETLMGSTTVDDGQKIDHATIFDLFDFMNPDLERGPNPPQLSWFSDADLYACLDDSTDVSSAFDISKLDELLGLRRAELTHTGRLENPTDANMVDAQAKDLLDFYAQDNAIKGIGAARLTVLRAWVQLTLVMVESGEFDGTARTAFVLRALQTIMPRLESDFDDIDKAMELASLAKSLIFKLDFTSDSFKTGDMGNLVSDRLFHLFQTSLRAISTLGSKVALKEYYYNICFRYLTGMSDLDGISRMHKRHSIQAIKSAGERFIDFVCDDALGGSPTCRISALLVLVALVKLGEIENSKYIIESLARVNFISILVESIQNIATDLRDIAVQDIDMYLSYCHARLALLLSLSQSRFGSAAVLNAGLFHFVKESTLFSIDPDLGVDIEGPDAVDKHYNLLAAIMRILCAAVLSRGSQNQQTLDQGLKFLSENRSTILPVLKISAGLTNADDSSPDQTVNELAASYMLLITVTGFLEFEDQTTNKKHTTNGYTVFT</sequence>
<evidence type="ECO:0000256" key="3">
    <source>
        <dbReference type="ARBA" id="ARBA00022448"/>
    </source>
</evidence>
<evidence type="ECO:0000313" key="6">
    <source>
        <dbReference type="Proteomes" id="UP000178129"/>
    </source>
</evidence>
<name>A0A1E1K8G2_9HELO</name>
<dbReference type="InterPro" id="IPR021827">
    <property type="entry name" value="Nup186/Nup192/Nup205"/>
</dbReference>
<keyword evidence="6" id="KW-1185">Reference proteome</keyword>
<dbReference type="InterPro" id="IPR016024">
    <property type="entry name" value="ARM-type_fold"/>
</dbReference>
<protein>
    <submittedName>
        <fullName evidence="5">Related to nucleoporin</fullName>
    </submittedName>
</protein>
<dbReference type="PANTHER" id="PTHR31344:SF0">
    <property type="entry name" value="NUCLEAR PORE COMPLEX PROTEIN NUP205"/>
    <property type="match status" value="1"/>
</dbReference>
<comment type="similarity">
    <text evidence="2">Belongs to the NUP186/NUP192/NUP205 family.</text>
</comment>
<dbReference type="GO" id="GO:0006999">
    <property type="term" value="P:nuclear pore organization"/>
    <property type="evidence" value="ECO:0007669"/>
    <property type="project" value="TreeGrafter"/>
</dbReference>
<reference evidence="6" key="1">
    <citation type="submission" date="2016-03" db="EMBL/GenBank/DDBJ databases">
        <authorList>
            <person name="Ploux O."/>
        </authorList>
    </citation>
    <scope>NUCLEOTIDE SEQUENCE [LARGE SCALE GENOMIC DNA]</scope>
    <source>
        <strain evidence="6">UK7</strain>
    </source>
</reference>
<dbReference type="Pfam" id="PF11894">
    <property type="entry name" value="Nup192"/>
    <property type="match status" value="1"/>
</dbReference>
<evidence type="ECO:0000256" key="2">
    <source>
        <dbReference type="ARBA" id="ARBA00005892"/>
    </source>
</evidence>
<dbReference type="STRING" id="914237.A0A1E1K8G2"/>
<evidence type="ECO:0000313" key="5">
    <source>
        <dbReference type="EMBL" id="CZS94378.1"/>
    </source>
</evidence>
<dbReference type="Proteomes" id="UP000178129">
    <property type="component" value="Unassembled WGS sequence"/>
</dbReference>
<proteinExistence type="inferred from homology"/>
<comment type="caution">
    <text evidence="5">The sequence shown here is derived from an EMBL/GenBank/DDBJ whole genome shotgun (WGS) entry which is preliminary data.</text>
</comment>
<evidence type="ECO:0000256" key="4">
    <source>
        <dbReference type="ARBA" id="ARBA00023242"/>
    </source>
</evidence>
<evidence type="ECO:0000256" key="1">
    <source>
        <dbReference type="ARBA" id="ARBA00004123"/>
    </source>
</evidence>
<dbReference type="SUPFAM" id="SSF48371">
    <property type="entry name" value="ARM repeat"/>
    <property type="match status" value="1"/>
</dbReference>